<reference evidence="8 9" key="1">
    <citation type="submission" date="2020-07" db="EMBL/GenBank/DDBJ databases">
        <title>Sequencing the genomes of 1000 actinobacteria strains.</title>
        <authorList>
            <person name="Klenk H.-P."/>
        </authorList>
    </citation>
    <scope>NUCLEOTIDE SEQUENCE [LARGE SCALE GENOMIC DNA]</scope>
    <source>
        <strain evidence="8 9">DSM 19970</strain>
    </source>
</reference>
<dbReference type="InterPro" id="IPR001179">
    <property type="entry name" value="PPIase_FKBP_dom"/>
</dbReference>
<dbReference type="InterPro" id="IPR046357">
    <property type="entry name" value="PPIase_dom_sf"/>
</dbReference>
<feature type="region of interest" description="Disordered" evidence="6">
    <location>
        <begin position="120"/>
        <end position="142"/>
    </location>
</feature>
<dbReference type="AlphaFoldDB" id="A0A7Y9ZAE9"/>
<feature type="domain" description="PPIase FKBP-type" evidence="7">
    <location>
        <begin position="168"/>
        <end position="263"/>
    </location>
</feature>
<comment type="catalytic activity">
    <reaction evidence="1 4 5">
        <text>[protein]-peptidylproline (omega=180) = [protein]-peptidylproline (omega=0)</text>
        <dbReference type="Rhea" id="RHEA:16237"/>
        <dbReference type="Rhea" id="RHEA-COMP:10747"/>
        <dbReference type="Rhea" id="RHEA-COMP:10748"/>
        <dbReference type="ChEBI" id="CHEBI:83833"/>
        <dbReference type="ChEBI" id="CHEBI:83834"/>
        <dbReference type="EC" id="5.2.1.8"/>
    </reaction>
</comment>
<evidence type="ECO:0000256" key="5">
    <source>
        <dbReference type="RuleBase" id="RU003915"/>
    </source>
</evidence>
<dbReference type="Pfam" id="PF00254">
    <property type="entry name" value="FKBP_C"/>
    <property type="match status" value="1"/>
</dbReference>
<dbReference type="EC" id="5.2.1.8" evidence="5"/>
<comment type="caution">
    <text evidence="8">The sequence shown here is derived from an EMBL/GenBank/DDBJ whole genome shotgun (WGS) entry which is preliminary data.</text>
</comment>
<keyword evidence="2 4" id="KW-0697">Rotamase</keyword>
<accession>A0A7Y9ZAE9</accession>
<proteinExistence type="inferred from homology"/>
<evidence type="ECO:0000256" key="2">
    <source>
        <dbReference type="ARBA" id="ARBA00023110"/>
    </source>
</evidence>
<evidence type="ECO:0000256" key="6">
    <source>
        <dbReference type="SAM" id="MobiDB-lite"/>
    </source>
</evidence>
<evidence type="ECO:0000259" key="7">
    <source>
        <dbReference type="PROSITE" id="PS50059"/>
    </source>
</evidence>
<evidence type="ECO:0000313" key="8">
    <source>
        <dbReference type="EMBL" id="NYI41571.1"/>
    </source>
</evidence>
<comment type="similarity">
    <text evidence="5">Belongs to the FKBP-type PPIase family.</text>
</comment>
<dbReference type="Gene3D" id="3.10.50.40">
    <property type="match status" value="1"/>
</dbReference>
<dbReference type="Proteomes" id="UP000547973">
    <property type="component" value="Unassembled WGS sequence"/>
</dbReference>
<feature type="compositionally biased region" description="Polar residues" evidence="6">
    <location>
        <begin position="129"/>
        <end position="138"/>
    </location>
</feature>
<dbReference type="SUPFAM" id="SSF54534">
    <property type="entry name" value="FKBP-like"/>
    <property type="match status" value="1"/>
</dbReference>
<evidence type="ECO:0000256" key="1">
    <source>
        <dbReference type="ARBA" id="ARBA00000971"/>
    </source>
</evidence>
<evidence type="ECO:0000313" key="9">
    <source>
        <dbReference type="Proteomes" id="UP000547973"/>
    </source>
</evidence>
<keyword evidence="3 4" id="KW-0413">Isomerase</keyword>
<gene>
    <name evidence="8" type="ORF">BKA03_001690</name>
</gene>
<evidence type="ECO:0000256" key="4">
    <source>
        <dbReference type="PROSITE-ProRule" id="PRU00277"/>
    </source>
</evidence>
<dbReference type="GO" id="GO:0003755">
    <property type="term" value="F:peptidyl-prolyl cis-trans isomerase activity"/>
    <property type="evidence" value="ECO:0007669"/>
    <property type="project" value="UniProtKB-UniRule"/>
</dbReference>
<dbReference type="PROSITE" id="PS50059">
    <property type="entry name" value="FKBP_PPIASE"/>
    <property type="match status" value="1"/>
</dbReference>
<dbReference type="RefSeq" id="WP_179397946.1">
    <property type="nucleotide sequence ID" value="NZ_JACBZO010000001.1"/>
</dbReference>
<sequence length="263" mass="28217">MSKTLSPKVTWPAGLKFPKSQSKVVWQGKGATLKDGQPLLLNVFVESLNTHEVLKNTFDRLPQSYLLAPELLGNDLYNILLTARVGTRVLSIAPPQGEFTGEPAIVIVIDVLSDEATGEKLPVSPDFPQVTSQSTGEPNITLDPNKALPVELSISTLIRGDGTQVKKGSFIVAQFKAVYTADGSKGGKSWKAGDVQQSTWPPEQAPFEGQIGVGKALQAWDEGLIDQTVGSRVMLIVPESAGYPGEGTLVYVIDILAVYNEDS</sequence>
<name>A0A7Y9ZAE9_9MICO</name>
<keyword evidence="9" id="KW-1185">Reference proteome</keyword>
<protein>
    <recommendedName>
        <fullName evidence="5">Peptidyl-prolyl cis-trans isomerase</fullName>
        <ecNumber evidence="5">5.2.1.8</ecNumber>
    </recommendedName>
</protein>
<dbReference type="EMBL" id="JACBZO010000001">
    <property type="protein sequence ID" value="NYI41571.1"/>
    <property type="molecule type" value="Genomic_DNA"/>
</dbReference>
<organism evidence="8 9">
    <name type="scientific">Demequina lutea</name>
    <dbReference type="NCBI Taxonomy" id="431489"/>
    <lineage>
        <taxon>Bacteria</taxon>
        <taxon>Bacillati</taxon>
        <taxon>Actinomycetota</taxon>
        <taxon>Actinomycetes</taxon>
        <taxon>Micrococcales</taxon>
        <taxon>Demequinaceae</taxon>
        <taxon>Demequina</taxon>
    </lineage>
</organism>
<evidence type="ECO:0000256" key="3">
    <source>
        <dbReference type="ARBA" id="ARBA00023235"/>
    </source>
</evidence>